<dbReference type="AlphaFoldDB" id="A0A2P6P581"/>
<dbReference type="PRINTS" id="PR00385">
    <property type="entry name" value="P450"/>
</dbReference>
<dbReference type="SUPFAM" id="SSF48264">
    <property type="entry name" value="Cytochrome P450"/>
    <property type="match status" value="1"/>
</dbReference>
<dbReference type="InterPro" id="IPR036396">
    <property type="entry name" value="Cyt_P450_sf"/>
</dbReference>
<dbReference type="CDD" id="cd11072">
    <property type="entry name" value="CYP71-like"/>
    <property type="match status" value="1"/>
</dbReference>
<comment type="cofactor">
    <cofactor evidence="4">
        <name>heme</name>
        <dbReference type="ChEBI" id="CHEBI:30413"/>
    </cofactor>
</comment>
<dbReference type="Gramene" id="PRQ17062">
    <property type="protein sequence ID" value="PRQ17062"/>
    <property type="gene ID" value="RchiOBHm_Chr7g0190971"/>
</dbReference>
<dbReference type="GO" id="GO:0005506">
    <property type="term" value="F:iron ion binding"/>
    <property type="evidence" value="ECO:0007669"/>
    <property type="project" value="InterPro"/>
</dbReference>
<keyword evidence="3 4" id="KW-0408">Iron</keyword>
<organism evidence="6 7">
    <name type="scientific">Rosa chinensis</name>
    <name type="common">China rose</name>
    <dbReference type="NCBI Taxonomy" id="74649"/>
    <lineage>
        <taxon>Eukaryota</taxon>
        <taxon>Viridiplantae</taxon>
        <taxon>Streptophyta</taxon>
        <taxon>Embryophyta</taxon>
        <taxon>Tracheophyta</taxon>
        <taxon>Spermatophyta</taxon>
        <taxon>Magnoliopsida</taxon>
        <taxon>eudicotyledons</taxon>
        <taxon>Gunneridae</taxon>
        <taxon>Pentapetalae</taxon>
        <taxon>rosids</taxon>
        <taxon>fabids</taxon>
        <taxon>Rosales</taxon>
        <taxon>Rosaceae</taxon>
        <taxon>Rosoideae</taxon>
        <taxon>Rosoideae incertae sedis</taxon>
        <taxon>Rosa</taxon>
    </lineage>
</organism>
<dbReference type="Proteomes" id="UP000238479">
    <property type="component" value="Chromosome 7"/>
</dbReference>
<name>A0A2P6P581_ROSCH</name>
<dbReference type="InterPro" id="IPR002401">
    <property type="entry name" value="Cyt_P450_E_grp-I"/>
</dbReference>
<keyword evidence="5" id="KW-0560">Oxidoreductase</keyword>
<evidence type="ECO:0000256" key="1">
    <source>
        <dbReference type="ARBA" id="ARBA00010617"/>
    </source>
</evidence>
<dbReference type="GO" id="GO:0004497">
    <property type="term" value="F:monooxygenase activity"/>
    <property type="evidence" value="ECO:0007669"/>
    <property type="project" value="UniProtKB-KW"/>
</dbReference>
<comment type="caution">
    <text evidence="6">The sequence shown here is derived from an EMBL/GenBank/DDBJ whole genome shotgun (WGS) entry which is preliminary data.</text>
</comment>
<dbReference type="STRING" id="74649.A0A2P6P581"/>
<dbReference type="PROSITE" id="PS00086">
    <property type="entry name" value="CYTOCHROME_P450"/>
    <property type="match status" value="1"/>
</dbReference>
<dbReference type="Gene3D" id="1.10.630.10">
    <property type="entry name" value="Cytochrome P450"/>
    <property type="match status" value="1"/>
</dbReference>
<evidence type="ECO:0000256" key="4">
    <source>
        <dbReference type="PIRSR" id="PIRSR602401-1"/>
    </source>
</evidence>
<dbReference type="GO" id="GO:0020037">
    <property type="term" value="F:heme binding"/>
    <property type="evidence" value="ECO:0007669"/>
    <property type="project" value="InterPro"/>
</dbReference>
<keyword evidence="5" id="KW-0503">Monooxygenase</keyword>
<evidence type="ECO:0000313" key="6">
    <source>
        <dbReference type="EMBL" id="PRQ17062.1"/>
    </source>
</evidence>
<dbReference type="OrthoDB" id="1470350at2759"/>
<reference evidence="6 7" key="1">
    <citation type="journal article" date="2018" name="Nat. Genet.">
        <title>The Rosa genome provides new insights in the design of modern roses.</title>
        <authorList>
            <person name="Bendahmane M."/>
        </authorList>
    </citation>
    <scope>NUCLEOTIDE SEQUENCE [LARGE SCALE GENOMIC DNA]</scope>
    <source>
        <strain evidence="7">cv. Old Blush</strain>
    </source>
</reference>
<dbReference type="FunFam" id="1.10.630.10:FF:000011">
    <property type="entry name" value="Cytochrome P450 83B1"/>
    <property type="match status" value="1"/>
</dbReference>
<protein>
    <submittedName>
        <fullName evidence="6">Putative cytochrome P450</fullName>
    </submittedName>
</protein>
<dbReference type="Pfam" id="PF00067">
    <property type="entry name" value="p450"/>
    <property type="match status" value="1"/>
</dbReference>
<comment type="similarity">
    <text evidence="1 5">Belongs to the cytochrome P450 family.</text>
</comment>
<dbReference type="OMA" id="PGANITH"/>
<gene>
    <name evidence="6" type="ORF">RchiOBHm_Chr7g0190971</name>
</gene>
<sequence>MSSYSLINLLQIMTEQFNNETLSIVLLAIFFVLLYRWSSTSTSSTKNSPPSPPKLPIIGNLHQLVSPRCPPHRLLGALSQVHGPLMLLHFGSVPVLIISSAEGAQAIMKTHDLNFCTRPKSTVFAKLLYNSNDVATAPCGEYWRQTKSICVLNLLSTKRVRSYRGVREEETKAMIKQIRDSKGVVNLREMLMTLTNDVVSRVALGKSYYSNGGFKELSVDHTELLGSLYIGDYIPWLGWLSRVTGLDAKLDKVAKRFDDFLDVVIQEHMDNSDQKEEDQKDFVDVLLEIQQEKSLGFRIDRTGIKGVILDMFLAGTDTVATVLEWAMAEILKHPSVMTKLQNEVRGVNKAEEDILTEDDLIDMHYLKAVIKETLRLHPPLTLLMPRISMQDVKINGYNIKANTQVLVNVWQIGRDPESFNYKPVEFEPERFLNANSGISYKGTDFELIPFGAGRRLCPGIQFASAVDEIALANLMHKFDWTLPGGVTIEDIDMTETAGITAHKRDPLKAVAIPYSSA</sequence>
<dbReference type="PRINTS" id="PR00463">
    <property type="entry name" value="EP450I"/>
</dbReference>
<keyword evidence="2 4" id="KW-0479">Metal-binding</keyword>
<dbReference type="InterPro" id="IPR017972">
    <property type="entry name" value="Cyt_P450_CS"/>
</dbReference>
<dbReference type="PANTHER" id="PTHR47955:SF15">
    <property type="entry name" value="CYTOCHROME P450 71A2-LIKE"/>
    <property type="match status" value="1"/>
</dbReference>
<dbReference type="GO" id="GO:0016705">
    <property type="term" value="F:oxidoreductase activity, acting on paired donors, with incorporation or reduction of molecular oxygen"/>
    <property type="evidence" value="ECO:0007669"/>
    <property type="project" value="InterPro"/>
</dbReference>
<feature type="binding site" description="axial binding residue" evidence="4">
    <location>
        <position position="457"/>
    </location>
    <ligand>
        <name>heme</name>
        <dbReference type="ChEBI" id="CHEBI:30413"/>
    </ligand>
    <ligandPart>
        <name>Fe</name>
        <dbReference type="ChEBI" id="CHEBI:18248"/>
    </ligandPart>
</feature>
<dbReference type="InterPro" id="IPR001128">
    <property type="entry name" value="Cyt_P450"/>
</dbReference>
<dbReference type="EMBL" id="PDCK01000045">
    <property type="protein sequence ID" value="PRQ17062.1"/>
    <property type="molecule type" value="Genomic_DNA"/>
</dbReference>
<evidence type="ECO:0000313" key="7">
    <source>
        <dbReference type="Proteomes" id="UP000238479"/>
    </source>
</evidence>
<evidence type="ECO:0000256" key="3">
    <source>
        <dbReference type="ARBA" id="ARBA00023004"/>
    </source>
</evidence>
<keyword evidence="4 5" id="KW-0349">Heme</keyword>
<keyword evidence="7" id="KW-1185">Reference proteome</keyword>
<evidence type="ECO:0000256" key="5">
    <source>
        <dbReference type="RuleBase" id="RU000461"/>
    </source>
</evidence>
<dbReference type="PANTHER" id="PTHR47955">
    <property type="entry name" value="CYTOCHROME P450 FAMILY 71 PROTEIN"/>
    <property type="match status" value="1"/>
</dbReference>
<evidence type="ECO:0000256" key="2">
    <source>
        <dbReference type="ARBA" id="ARBA00022723"/>
    </source>
</evidence>
<accession>A0A2P6P581</accession>
<proteinExistence type="inferred from homology"/>